<keyword evidence="3" id="KW-1185">Reference proteome</keyword>
<reference evidence="2 3" key="1">
    <citation type="journal article" date="2023" name="Microbiol. Resour. Announc.">
        <title>Complete Genome Sequence of Imperialibacter roseus strain P4T.</title>
        <authorList>
            <person name="Tizabi D.R."/>
            <person name="Bachvaroff T."/>
            <person name="Hill R.T."/>
        </authorList>
    </citation>
    <scope>NUCLEOTIDE SEQUENCE [LARGE SCALE GENOMIC DNA]</scope>
    <source>
        <strain evidence="2 3">P4T</strain>
    </source>
</reference>
<name>A0ABZ0ISN3_9BACT</name>
<feature type="signal peptide" evidence="1">
    <location>
        <begin position="1"/>
        <end position="19"/>
    </location>
</feature>
<organism evidence="2 3">
    <name type="scientific">Imperialibacter roseus</name>
    <dbReference type="NCBI Taxonomy" id="1324217"/>
    <lineage>
        <taxon>Bacteria</taxon>
        <taxon>Pseudomonadati</taxon>
        <taxon>Bacteroidota</taxon>
        <taxon>Cytophagia</taxon>
        <taxon>Cytophagales</taxon>
        <taxon>Flammeovirgaceae</taxon>
        <taxon>Imperialibacter</taxon>
    </lineage>
</organism>
<protein>
    <submittedName>
        <fullName evidence="2">Uncharacterized protein</fullName>
    </submittedName>
</protein>
<evidence type="ECO:0000256" key="1">
    <source>
        <dbReference type="SAM" id="SignalP"/>
    </source>
</evidence>
<proteinExistence type="predicted"/>
<feature type="chain" id="PRO_5046684456" evidence="1">
    <location>
        <begin position="20"/>
        <end position="308"/>
    </location>
</feature>
<dbReference type="EMBL" id="CP136051">
    <property type="protein sequence ID" value="WOK07448.1"/>
    <property type="molecule type" value="Genomic_DNA"/>
</dbReference>
<gene>
    <name evidence="2" type="ORF">RT717_02280</name>
</gene>
<accession>A0ABZ0ISN3</accession>
<sequence length="308" mass="33947">MKTRLTLLIFFCACYLANAQLSADKWRDKMFPDAGKIKDENATNAILYGDLQKNKTVSTIDGTVNQYLLYFPVTAASTSETMGSAMTGGSVNYAVRFYFITENECLKEYAFYDTNTDIEGDMSDVAKKQGYIEEEIDGDYLNGRISDRLDDCSWPEGTHQVQARLETGGKKGAGIIVSQATFPISSAKGSGLYDGYREQIVRKWTSGDASNTVDDEALLATIEKHLEKSWGYDVTTVNLTYLKYESPKSFRFEGMFAGKDPKEGTCMMGDLFGTGGVSSNGAYFINAGNNSMGFSPFDCDIAAEVKNR</sequence>
<dbReference type="RefSeq" id="WP_317490126.1">
    <property type="nucleotide sequence ID" value="NZ_CP136051.1"/>
</dbReference>
<evidence type="ECO:0000313" key="3">
    <source>
        <dbReference type="Proteomes" id="UP001302349"/>
    </source>
</evidence>
<evidence type="ECO:0000313" key="2">
    <source>
        <dbReference type="EMBL" id="WOK07448.1"/>
    </source>
</evidence>
<keyword evidence="1" id="KW-0732">Signal</keyword>
<dbReference type="Proteomes" id="UP001302349">
    <property type="component" value="Chromosome"/>
</dbReference>